<keyword evidence="2" id="KW-0808">Transferase</keyword>
<dbReference type="PANTHER" id="PTHR43685">
    <property type="entry name" value="GLYCOSYLTRANSFERASE"/>
    <property type="match status" value="1"/>
</dbReference>
<evidence type="ECO:0000313" key="2">
    <source>
        <dbReference type="EMBL" id="KUG27221.1"/>
    </source>
</evidence>
<dbReference type="Gene3D" id="3.90.550.10">
    <property type="entry name" value="Spore Coat Polysaccharide Biosynthesis Protein SpsA, Chain A"/>
    <property type="match status" value="1"/>
</dbReference>
<reference evidence="2" key="1">
    <citation type="journal article" date="2015" name="Proc. Natl. Acad. Sci. U.S.A.">
        <title>Networks of energetic and metabolic interactions define dynamics in microbial communities.</title>
        <authorList>
            <person name="Embree M."/>
            <person name="Liu J.K."/>
            <person name="Al-Bassam M.M."/>
            <person name="Zengler K."/>
        </authorList>
    </citation>
    <scope>NUCLEOTIDE SEQUENCE</scope>
</reference>
<proteinExistence type="predicted"/>
<dbReference type="Pfam" id="PF00535">
    <property type="entry name" value="Glycos_transf_2"/>
    <property type="match status" value="1"/>
</dbReference>
<dbReference type="GO" id="GO:0016740">
    <property type="term" value="F:transferase activity"/>
    <property type="evidence" value="ECO:0007669"/>
    <property type="project" value="UniProtKB-KW"/>
</dbReference>
<evidence type="ECO:0000259" key="1">
    <source>
        <dbReference type="Pfam" id="PF00535"/>
    </source>
</evidence>
<sequence>MTKISIYIPVRNGSDFIEETIRSILAQTFQDWRLVIKDNISTDDTRSIVEKYLHDPRIEWMQHPENIGSVGNYNSCLVDIPTKYYLILSHDDYLRDETALEKAYAVMEAHPDIVKVHCDMLFVDGQSRPLFPRRFRRAGRITNDAVARASILTTRNLFGIPLLIRSDAVGGVRYDPDLYHTADVDFSIALGRGRDMYHIPEQLIALRIHKSNNTHRRYDTISRELAVSAQKNDIALSGLDRLVMWCSDRWQRLQKFIFFKVLCR</sequence>
<dbReference type="SUPFAM" id="SSF53448">
    <property type="entry name" value="Nucleotide-diphospho-sugar transferases"/>
    <property type="match status" value="1"/>
</dbReference>
<dbReference type="EMBL" id="LNQE01000350">
    <property type="protein sequence ID" value="KUG27221.1"/>
    <property type="molecule type" value="Genomic_DNA"/>
</dbReference>
<dbReference type="PANTHER" id="PTHR43685:SF2">
    <property type="entry name" value="GLYCOSYLTRANSFERASE 2-LIKE DOMAIN-CONTAINING PROTEIN"/>
    <property type="match status" value="1"/>
</dbReference>
<accession>A0A0W8G274</accession>
<dbReference type="InterPro" id="IPR029044">
    <property type="entry name" value="Nucleotide-diphossugar_trans"/>
</dbReference>
<dbReference type="AlphaFoldDB" id="A0A0W8G274"/>
<comment type="caution">
    <text evidence="2">The sequence shown here is derived from an EMBL/GenBank/DDBJ whole genome shotgun (WGS) entry which is preliminary data.</text>
</comment>
<gene>
    <name evidence="2" type="ORF">ASZ90_002932</name>
</gene>
<feature type="domain" description="Glycosyltransferase 2-like" evidence="1">
    <location>
        <begin position="5"/>
        <end position="130"/>
    </location>
</feature>
<dbReference type="InterPro" id="IPR050834">
    <property type="entry name" value="Glycosyltransf_2"/>
</dbReference>
<protein>
    <submittedName>
        <fullName evidence="2">Glycosyl transferase, family 2</fullName>
    </submittedName>
</protein>
<dbReference type="InterPro" id="IPR001173">
    <property type="entry name" value="Glyco_trans_2-like"/>
</dbReference>
<name>A0A0W8G274_9ZZZZ</name>
<organism evidence="2">
    <name type="scientific">hydrocarbon metagenome</name>
    <dbReference type="NCBI Taxonomy" id="938273"/>
    <lineage>
        <taxon>unclassified sequences</taxon>
        <taxon>metagenomes</taxon>
        <taxon>ecological metagenomes</taxon>
    </lineage>
</organism>